<dbReference type="PROSITE" id="PS00409">
    <property type="entry name" value="PROKAR_NTER_METHYL"/>
    <property type="match status" value="1"/>
</dbReference>
<reference evidence="3 4" key="1">
    <citation type="journal article" date="2014" name="Genome Announc.">
        <title>Draft Genome Sequences of Marinobacter similis A3d10T and Marinobacter salarius R9SW1T.</title>
        <authorList>
            <person name="Ivanova E.P."/>
            <person name="Ng H.J."/>
            <person name="Webb H.K."/>
            <person name="Feng G."/>
            <person name="Oshima K."/>
            <person name="Hattori M."/>
            <person name="Ohkuma M."/>
            <person name="Sergeev A.F."/>
            <person name="Mikhailov V.V."/>
            <person name="Crawford R.J."/>
            <person name="Sawabe T."/>
        </authorList>
    </citation>
    <scope>NUCLEOTIDE SEQUENCE [LARGE SCALE GENOMIC DNA]</scope>
    <source>
        <strain evidence="3 4">A3d10</strain>
    </source>
</reference>
<dbReference type="Gene3D" id="3.30.700.10">
    <property type="entry name" value="Glycoprotein, Type 4 Pilin"/>
    <property type="match status" value="1"/>
</dbReference>
<dbReference type="OrthoDB" id="5654254at2"/>
<dbReference type="NCBIfam" id="TIGR02532">
    <property type="entry name" value="IV_pilin_GFxxxE"/>
    <property type="match status" value="1"/>
</dbReference>
<keyword evidence="2" id="KW-0812">Transmembrane</keyword>
<evidence type="ECO:0000256" key="2">
    <source>
        <dbReference type="SAM" id="Phobius"/>
    </source>
</evidence>
<name>W5YJ51_9GAMM</name>
<keyword evidence="2" id="KW-0472">Membrane</keyword>
<dbReference type="InterPro" id="IPR012902">
    <property type="entry name" value="N_methyl_site"/>
</dbReference>
<dbReference type="KEGG" id="msx:AU14_13585"/>
<organism evidence="3 4">
    <name type="scientific">Marinobacter similis</name>
    <dbReference type="NCBI Taxonomy" id="1420916"/>
    <lineage>
        <taxon>Bacteria</taxon>
        <taxon>Pseudomonadati</taxon>
        <taxon>Pseudomonadota</taxon>
        <taxon>Gammaproteobacteria</taxon>
        <taxon>Pseudomonadales</taxon>
        <taxon>Marinobacteraceae</taxon>
        <taxon>Marinobacter</taxon>
    </lineage>
</organism>
<dbReference type="InterPro" id="IPR045584">
    <property type="entry name" value="Pilin-like"/>
</dbReference>
<dbReference type="HOGENOM" id="CLU_098637_3_0_6"/>
<protein>
    <submittedName>
        <fullName evidence="3">MSHA biogenesis protein MshA</fullName>
    </submittedName>
</protein>
<proteinExistence type="predicted"/>
<sequence>MKAMAAIQTKKEKGFTLIELVMVIVILGILAAFALPRFADFGNEARAASIQALGGALKSASGIAHARQLADGASGSTPVVLEGQSIAMVGGYPTADTDGILLAAQVDATLSTATGGDYEYSGAAAGAGTTMTLIAKGFSGSNCQVEYTAGNPDPDNDPATNDATSSSVVTDTSGC</sequence>
<evidence type="ECO:0000313" key="4">
    <source>
        <dbReference type="Proteomes" id="UP000061489"/>
    </source>
</evidence>
<dbReference type="Pfam" id="PF07963">
    <property type="entry name" value="N_methyl"/>
    <property type="match status" value="1"/>
</dbReference>
<keyword evidence="2" id="KW-1133">Transmembrane helix</keyword>
<evidence type="ECO:0000313" key="3">
    <source>
        <dbReference type="EMBL" id="AHI29257.1"/>
    </source>
</evidence>
<dbReference type="EMBL" id="CP007151">
    <property type="protein sequence ID" value="AHI29257.1"/>
    <property type="molecule type" value="Genomic_DNA"/>
</dbReference>
<dbReference type="SUPFAM" id="SSF54523">
    <property type="entry name" value="Pili subunits"/>
    <property type="match status" value="1"/>
</dbReference>
<dbReference type="AlphaFoldDB" id="W5YJ51"/>
<dbReference type="STRING" id="1420916.AU14_13585"/>
<gene>
    <name evidence="3" type="ORF">AU14_13585</name>
</gene>
<accession>W5YJ51</accession>
<evidence type="ECO:0000256" key="1">
    <source>
        <dbReference type="SAM" id="MobiDB-lite"/>
    </source>
</evidence>
<feature type="transmembrane region" description="Helical" evidence="2">
    <location>
        <begin position="20"/>
        <end position="39"/>
    </location>
</feature>
<feature type="region of interest" description="Disordered" evidence="1">
    <location>
        <begin position="148"/>
        <end position="175"/>
    </location>
</feature>
<dbReference type="RefSeq" id="WP_041341507.1">
    <property type="nucleotide sequence ID" value="NZ_CP007151.1"/>
</dbReference>
<dbReference type="Proteomes" id="UP000061489">
    <property type="component" value="Chromosome"/>
</dbReference>
<keyword evidence="4" id="KW-1185">Reference proteome</keyword>